<evidence type="ECO:0000313" key="2">
    <source>
        <dbReference type="EMBL" id="TPG66682.1"/>
    </source>
</evidence>
<organism evidence="2 3">
    <name type="scientific">Hymenobacter nivis</name>
    <dbReference type="NCBI Taxonomy" id="1850093"/>
    <lineage>
        <taxon>Bacteria</taxon>
        <taxon>Pseudomonadati</taxon>
        <taxon>Bacteroidota</taxon>
        <taxon>Cytophagia</taxon>
        <taxon>Cytophagales</taxon>
        <taxon>Hymenobacteraceae</taxon>
        <taxon>Hymenobacter</taxon>
    </lineage>
</organism>
<evidence type="ECO:0000256" key="1">
    <source>
        <dbReference type="SAM" id="SignalP"/>
    </source>
</evidence>
<dbReference type="AlphaFoldDB" id="A0A502GZ37"/>
<name>A0A502GZ37_9BACT</name>
<proteinExistence type="predicted"/>
<dbReference type="EMBL" id="RCYZ01000003">
    <property type="protein sequence ID" value="TPG66682.1"/>
    <property type="molecule type" value="Genomic_DNA"/>
</dbReference>
<dbReference type="RefSeq" id="WP_140466322.1">
    <property type="nucleotide sequence ID" value="NZ_RCYZ01000003.1"/>
</dbReference>
<keyword evidence="1" id="KW-0732">Signal</keyword>
<feature type="chain" id="PRO_5021476832" description="DUF1499 domain-containing protein" evidence="1">
    <location>
        <begin position="28"/>
        <end position="167"/>
    </location>
</feature>
<sequence length="167" mass="18100">MKKSTSALLLLATALAAGLLWLLTSRAATPDAYPAVAGALRQARPADVESITCYPLLPDRRGRPARPFQLRTAATIAPLLRALRQLRPVAVSQPAFSPLVETTVMVRLRPALADAWHLHSGTVIWRLARAAEGDVALRAFSPVVCQSPALNRQVRQLRDSVDAQRSP</sequence>
<gene>
    <name evidence="2" type="ORF">EAH73_09855</name>
</gene>
<comment type="caution">
    <text evidence="2">The sequence shown here is derived from an EMBL/GenBank/DDBJ whole genome shotgun (WGS) entry which is preliminary data.</text>
</comment>
<accession>A0A502GZ37</accession>
<keyword evidence="3" id="KW-1185">Reference proteome</keyword>
<protein>
    <recommendedName>
        <fullName evidence="4">DUF1499 domain-containing protein</fullName>
    </recommendedName>
</protein>
<feature type="signal peptide" evidence="1">
    <location>
        <begin position="1"/>
        <end position="27"/>
    </location>
</feature>
<evidence type="ECO:0008006" key="4">
    <source>
        <dbReference type="Google" id="ProtNLM"/>
    </source>
</evidence>
<evidence type="ECO:0000313" key="3">
    <source>
        <dbReference type="Proteomes" id="UP000317646"/>
    </source>
</evidence>
<reference evidence="2 3" key="1">
    <citation type="journal article" date="2019" name="Environ. Microbiol.">
        <title>Species interactions and distinct microbial communities in high Arctic permafrost affected cryosols are associated with the CH4 and CO2 gas fluxes.</title>
        <authorList>
            <person name="Altshuler I."/>
            <person name="Hamel J."/>
            <person name="Turney S."/>
            <person name="Magnuson E."/>
            <person name="Levesque R."/>
            <person name="Greer C."/>
            <person name="Whyte L.G."/>
        </authorList>
    </citation>
    <scope>NUCLEOTIDE SEQUENCE [LARGE SCALE GENOMIC DNA]</scope>
    <source>
        <strain evidence="2 3">S9.2P</strain>
    </source>
</reference>
<dbReference type="OrthoDB" id="885275at2"/>
<dbReference type="Proteomes" id="UP000317646">
    <property type="component" value="Unassembled WGS sequence"/>
</dbReference>